<dbReference type="InterPro" id="IPR008020">
    <property type="entry name" value="G8P"/>
</dbReference>
<keyword evidence="4" id="KW-1185">Reference proteome</keyword>
<dbReference type="RefSeq" id="WP_169257386.1">
    <property type="nucleotide sequence ID" value="NZ_WTVN01000032.1"/>
</dbReference>
<gene>
    <name evidence="3" type="ORF">GPA22_17675</name>
</gene>
<proteinExistence type="predicted"/>
<keyword evidence="1" id="KW-0472">Membrane</keyword>
<keyword evidence="3" id="KW-0489">Methyltransferase</keyword>
<dbReference type="SUPFAM" id="SSF57987">
    <property type="entry name" value="Inovirus (filamentous phage) major coat protein"/>
    <property type="match status" value="1"/>
</dbReference>
<feature type="signal peptide" evidence="2">
    <location>
        <begin position="1"/>
        <end position="23"/>
    </location>
</feature>
<dbReference type="GO" id="GO:0032259">
    <property type="term" value="P:methylation"/>
    <property type="evidence" value="ECO:0007669"/>
    <property type="project" value="UniProtKB-KW"/>
</dbReference>
<reference evidence="3 4" key="1">
    <citation type="submission" date="2019-12" db="EMBL/GenBank/DDBJ databases">
        <title>Comparative genomics gives insights into the taxonomy of the Azoarcus-Aromatoleum group and reveals separate origins of nif in the plant-associated Azoarcus and non-plant-associated Aromatoleum sub-groups.</title>
        <authorList>
            <person name="Lafos M."/>
            <person name="Maluk M."/>
            <person name="Batista M."/>
            <person name="Junghare M."/>
            <person name="Carmona M."/>
            <person name="Faoro H."/>
            <person name="Cruz L.M."/>
            <person name="Battistoni F."/>
            <person name="De Souza E."/>
            <person name="Pedrosa F."/>
            <person name="Chen W.-M."/>
            <person name="Poole P.S."/>
            <person name="Dixon R.A."/>
            <person name="James E.K."/>
        </authorList>
    </citation>
    <scope>NUCLEOTIDE SEQUENCE [LARGE SCALE GENOMIC DNA]</scope>
    <source>
        <strain evidence="3 4">Td21</strain>
    </source>
</reference>
<comment type="caution">
    <text evidence="3">The sequence shown here is derived from an EMBL/GenBank/DDBJ whole genome shotgun (WGS) entry which is preliminary data.</text>
</comment>
<keyword evidence="2" id="KW-0732">Signal</keyword>
<dbReference type="Proteomes" id="UP000623795">
    <property type="component" value="Unassembled WGS sequence"/>
</dbReference>
<evidence type="ECO:0000256" key="2">
    <source>
        <dbReference type="SAM" id="SignalP"/>
    </source>
</evidence>
<dbReference type="EMBL" id="WTVN01000032">
    <property type="protein sequence ID" value="NMG45547.1"/>
    <property type="molecule type" value="Genomic_DNA"/>
</dbReference>
<feature type="chain" id="PRO_5046246556" evidence="2">
    <location>
        <begin position="24"/>
        <end position="66"/>
    </location>
</feature>
<evidence type="ECO:0000313" key="4">
    <source>
        <dbReference type="Proteomes" id="UP000623795"/>
    </source>
</evidence>
<feature type="transmembrane region" description="Helical" evidence="1">
    <location>
        <begin position="39"/>
        <end position="59"/>
    </location>
</feature>
<keyword evidence="1" id="KW-0812">Transmembrane</keyword>
<name>A0ABX1Q3P3_9RHOO</name>
<evidence type="ECO:0000313" key="3">
    <source>
        <dbReference type="EMBL" id="NMG45547.1"/>
    </source>
</evidence>
<accession>A0ABX1Q3P3</accession>
<protein>
    <submittedName>
        <fullName evidence="3">Methyltransferase</fullName>
    </submittedName>
</protein>
<evidence type="ECO:0000256" key="1">
    <source>
        <dbReference type="SAM" id="Phobius"/>
    </source>
</evidence>
<dbReference type="GO" id="GO:0008168">
    <property type="term" value="F:methyltransferase activity"/>
    <property type="evidence" value="ECO:0007669"/>
    <property type="project" value="UniProtKB-KW"/>
</dbReference>
<keyword evidence="3" id="KW-0808">Transferase</keyword>
<dbReference type="Pfam" id="PF05356">
    <property type="entry name" value="Phage_Coat_B"/>
    <property type="match status" value="1"/>
</dbReference>
<keyword evidence="1" id="KW-1133">Transmembrane helix</keyword>
<sequence>MSQAIKRGLVAVGVLSASASSFAAAPDVTAVVTEIGGAAAPIASIGAAVLLILVGIKVFKWVRRAM</sequence>
<organism evidence="3 4">
    <name type="scientific">Aromatoleum toluvorans</name>
    <dbReference type="NCBI Taxonomy" id="92002"/>
    <lineage>
        <taxon>Bacteria</taxon>
        <taxon>Pseudomonadati</taxon>
        <taxon>Pseudomonadota</taxon>
        <taxon>Betaproteobacteria</taxon>
        <taxon>Rhodocyclales</taxon>
        <taxon>Rhodocyclaceae</taxon>
        <taxon>Aromatoleum</taxon>
    </lineage>
</organism>